<dbReference type="AlphaFoldDB" id="A0A5C4NLM8"/>
<proteinExistence type="predicted"/>
<sequence>MTSRPRTGRTILPYKVQTASGLPSADLYKADLEHFRHQAEASDPRPGRENARPSARMLGLAILGGLVSGAMIGMSVMFAAT</sequence>
<dbReference type="Proteomes" id="UP000305709">
    <property type="component" value="Unassembled WGS sequence"/>
</dbReference>
<keyword evidence="1" id="KW-1133">Transmembrane helix</keyword>
<reference evidence="2 3" key="1">
    <citation type="submission" date="2019-06" db="EMBL/GenBank/DDBJ databases">
        <authorList>
            <person name="Jiang L."/>
        </authorList>
    </citation>
    <scope>NUCLEOTIDE SEQUENCE [LARGE SCALE GENOMIC DNA]</scope>
    <source>
        <strain evidence="2 3">YIM 48858</strain>
    </source>
</reference>
<evidence type="ECO:0000313" key="2">
    <source>
        <dbReference type="EMBL" id="TNC74890.1"/>
    </source>
</evidence>
<accession>A0A5C4NLM8</accession>
<feature type="transmembrane region" description="Helical" evidence="1">
    <location>
        <begin position="58"/>
        <end position="80"/>
    </location>
</feature>
<organism evidence="2 3">
    <name type="scientific">Rubellimicrobium roseum</name>
    <dbReference type="NCBI Taxonomy" id="687525"/>
    <lineage>
        <taxon>Bacteria</taxon>
        <taxon>Pseudomonadati</taxon>
        <taxon>Pseudomonadota</taxon>
        <taxon>Alphaproteobacteria</taxon>
        <taxon>Rhodobacterales</taxon>
        <taxon>Roseobacteraceae</taxon>
        <taxon>Rubellimicrobium</taxon>
    </lineage>
</organism>
<name>A0A5C4NLM8_9RHOB</name>
<evidence type="ECO:0000256" key="1">
    <source>
        <dbReference type="SAM" id="Phobius"/>
    </source>
</evidence>
<dbReference type="RefSeq" id="WP_139079884.1">
    <property type="nucleotide sequence ID" value="NZ_VDFV01000001.1"/>
</dbReference>
<keyword evidence="1" id="KW-0472">Membrane</keyword>
<comment type="caution">
    <text evidence="2">The sequence shown here is derived from an EMBL/GenBank/DDBJ whole genome shotgun (WGS) entry which is preliminary data.</text>
</comment>
<protein>
    <submittedName>
        <fullName evidence="2">Uncharacterized protein</fullName>
    </submittedName>
</protein>
<dbReference type="EMBL" id="VDFV01000001">
    <property type="protein sequence ID" value="TNC74890.1"/>
    <property type="molecule type" value="Genomic_DNA"/>
</dbReference>
<gene>
    <name evidence="2" type="ORF">FHG71_01805</name>
</gene>
<evidence type="ECO:0000313" key="3">
    <source>
        <dbReference type="Proteomes" id="UP000305709"/>
    </source>
</evidence>
<keyword evidence="3" id="KW-1185">Reference proteome</keyword>
<keyword evidence="1" id="KW-0812">Transmembrane</keyword>